<dbReference type="Pfam" id="PF02806">
    <property type="entry name" value="Alpha-amylase_C"/>
    <property type="match status" value="1"/>
</dbReference>
<dbReference type="InterPro" id="IPR014756">
    <property type="entry name" value="Ig_E-set"/>
</dbReference>
<dbReference type="FunFam" id="2.60.40.1180:FF:000002">
    <property type="entry name" value="1,4-alpha-glucan branching enzyme GlgB"/>
    <property type="match status" value="1"/>
</dbReference>
<keyword evidence="9 10" id="KW-0119">Carbohydrate metabolism</keyword>
<dbReference type="Proteomes" id="UP000198773">
    <property type="component" value="Unassembled WGS sequence"/>
</dbReference>
<dbReference type="EC" id="2.4.1.18" evidence="10"/>
<dbReference type="STRING" id="152573.SAMN04488051_11454"/>
<dbReference type="Gene3D" id="3.20.20.80">
    <property type="entry name" value="Glycosidases"/>
    <property type="match status" value="1"/>
</dbReference>
<dbReference type="HAMAP" id="MF_00685">
    <property type="entry name" value="GlgB"/>
    <property type="match status" value="1"/>
</dbReference>
<feature type="domain" description="Glycosyl hydrolase family 13 catalytic" evidence="12">
    <location>
        <begin position="256"/>
        <end position="610"/>
    </location>
</feature>
<dbReference type="Pfam" id="PF22019">
    <property type="entry name" value="GlgB_N"/>
    <property type="match status" value="1"/>
</dbReference>
<evidence type="ECO:0000256" key="1">
    <source>
        <dbReference type="ARBA" id="ARBA00000826"/>
    </source>
</evidence>
<evidence type="ECO:0000256" key="11">
    <source>
        <dbReference type="PIRSR" id="PIRSR000463-1"/>
    </source>
</evidence>
<evidence type="ECO:0000313" key="14">
    <source>
        <dbReference type="Proteomes" id="UP000198773"/>
    </source>
</evidence>
<name>A0A1H4FYV0_ALKAM</name>
<evidence type="ECO:0000256" key="9">
    <source>
        <dbReference type="ARBA" id="ARBA00023277"/>
    </source>
</evidence>
<keyword evidence="5 10" id="KW-0321">Glycogen metabolism</keyword>
<protein>
    <recommendedName>
        <fullName evidence="10">1,4-alpha-glucan branching enzyme GlgB</fullName>
        <ecNumber evidence="10">2.4.1.18</ecNumber>
    </recommendedName>
    <alternativeName>
        <fullName evidence="10">1,4-alpha-D-glucan:1,4-alpha-D-glucan 6-glucosyl-transferase</fullName>
    </alternativeName>
    <alternativeName>
        <fullName evidence="10">Alpha-(1-&gt;4)-glucan branching enzyme</fullName>
    </alternativeName>
    <alternativeName>
        <fullName evidence="10">Glycogen branching enzyme</fullName>
        <shortName evidence="10">BE</shortName>
    </alternativeName>
</protein>
<comment type="catalytic activity">
    <reaction evidence="1 10">
        <text>Transfers a segment of a (1-&gt;4)-alpha-D-glucan chain to a primary hydroxy group in a similar glucan chain.</text>
        <dbReference type="EC" id="2.4.1.18"/>
    </reaction>
</comment>
<evidence type="ECO:0000259" key="12">
    <source>
        <dbReference type="SMART" id="SM00642"/>
    </source>
</evidence>
<keyword evidence="7 10" id="KW-0808">Transferase</keyword>
<dbReference type="InterPro" id="IPR054169">
    <property type="entry name" value="GlgB_N"/>
</dbReference>
<dbReference type="NCBIfam" id="TIGR01515">
    <property type="entry name" value="branching_enzym"/>
    <property type="match status" value="1"/>
</dbReference>
<dbReference type="Gene3D" id="2.60.40.10">
    <property type="entry name" value="Immunoglobulins"/>
    <property type="match status" value="2"/>
</dbReference>
<dbReference type="AlphaFoldDB" id="A0A1H4FYV0"/>
<dbReference type="InterPro" id="IPR006047">
    <property type="entry name" value="GH13_cat_dom"/>
</dbReference>
<dbReference type="UniPathway" id="UPA00164"/>
<dbReference type="InterPro" id="IPR013783">
    <property type="entry name" value="Ig-like_fold"/>
</dbReference>
<evidence type="ECO:0000313" key="13">
    <source>
        <dbReference type="EMBL" id="SEB02464.1"/>
    </source>
</evidence>
<gene>
    <name evidence="10" type="primary">glgB</name>
    <name evidence="13" type="ORF">SAMN04488051_11454</name>
</gene>
<dbReference type="RefSeq" id="WP_091345357.1">
    <property type="nucleotide sequence ID" value="NZ_FNRM01000014.1"/>
</dbReference>
<dbReference type="OrthoDB" id="9800174at2"/>
<keyword evidence="14" id="KW-1185">Reference proteome</keyword>
<proteinExistence type="inferred from homology"/>
<dbReference type="PANTHER" id="PTHR43651:SF3">
    <property type="entry name" value="1,4-ALPHA-GLUCAN-BRANCHING ENZYME"/>
    <property type="match status" value="1"/>
</dbReference>
<reference evidence="13 14" key="1">
    <citation type="submission" date="2016-10" db="EMBL/GenBank/DDBJ databases">
        <authorList>
            <person name="de Groot N.N."/>
        </authorList>
    </citation>
    <scope>NUCLEOTIDE SEQUENCE [LARGE SCALE GENOMIC DNA]</scope>
    <source>
        <strain evidence="13 14">CGMCC 1.3430</strain>
    </source>
</reference>
<comment type="subunit">
    <text evidence="10">Monomer.</text>
</comment>
<comment type="similarity">
    <text evidence="4 10">Belongs to the glycosyl hydrolase 13 family. GlgB subfamily.</text>
</comment>
<dbReference type="SUPFAM" id="SSF51011">
    <property type="entry name" value="Glycosyl hydrolase domain"/>
    <property type="match status" value="1"/>
</dbReference>
<dbReference type="SMART" id="SM00642">
    <property type="entry name" value="Aamy"/>
    <property type="match status" value="1"/>
</dbReference>
<feature type="active site" description="Nucleophile" evidence="10 11">
    <location>
        <position position="413"/>
    </location>
</feature>
<dbReference type="InterPro" id="IPR006407">
    <property type="entry name" value="GlgB"/>
</dbReference>
<sequence>MIQALDLAAVRCAQPFSLLGWQPNWQPNKEQEQQKGWLIRCYLPKADQVEVLDLASGKSLGVCQPDPEVAGLFSLVLPRKRKTTPYQLQVTQGKHQYRLVDPYQFQQEAYHAVHFVHSQPQNLYRQLGAQLIELEPGKQQLKATRFAVYAPNASSVSLIGDMNDWDGRCHPMQKTDCGHWVLVMPEIAAGVRYKFEIKDRQGHLLPHKADPVGFLADQYPSHASQVYDHSRYQWHDQDWQQRKPVPHYQAPMSIYELHLGSWRRKDNNEPLSYLELKEQLIPYLLDMGYTHIELLPVMEHPFDGSWGYQPLGLFAPSSRFGSPDELKALVDACHQAGIGVILDWVPAHFPDDGHGLARFDGSALYEYEDPRRGWHPDWNSCIYDFGKDTVRHFLVASALYWLEHFHIDGLRVDAVASMLYWDYSRKAGEWIPNVDGGNHNYEAISLLQWLNTEVYRQFPNAITIAEESTSFAGVSKPVDQGGLGFGFKWNMGWMNDSLRYISKDPAYRKFHHNDLTFAMVYHYNENFVLSLSHDEVVHGKGSLLHKMPGDEWQQAANLRAYIAYMFAHPGKKLHFMGMEFAQASEWSHQRSLDWHLLDYDKHRGIQQLFRDLNLSYQRCAPLYQLDYDNRGFGWLDHNDAEHSVLSFYRQDAAGERIYVVSNFTPVPRNQYRLGVATEGDFDVILNTDSSYYWGSNFAVGTVIPAVSQSHQGQPASLVLDLPPLSTLYLRRRG</sequence>
<dbReference type="InterPro" id="IPR004193">
    <property type="entry name" value="Glyco_hydro_13_N"/>
</dbReference>
<dbReference type="EMBL" id="FNRM01000014">
    <property type="protein sequence ID" value="SEB02464.1"/>
    <property type="molecule type" value="Genomic_DNA"/>
</dbReference>
<dbReference type="GO" id="GO:0043169">
    <property type="term" value="F:cation binding"/>
    <property type="evidence" value="ECO:0007669"/>
    <property type="project" value="InterPro"/>
</dbReference>
<dbReference type="NCBIfam" id="NF008967">
    <property type="entry name" value="PRK12313.1"/>
    <property type="match status" value="1"/>
</dbReference>
<dbReference type="Pfam" id="PF02922">
    <property type="entry name" value="CBM_48"/>
    <property type="match status" value="1"/>
</dbReference>
<dbReference type="GO" id="GO:0005978">
    <property type="term" value="P:glycogen biosynthetic process"/>
    <property type="evidence" value="ECO:0007669"/>
    <property type="project" value="UniProtKB-UniRule"/>
</dbReference>
<dbReference type="InterPro" id="IPR017853">
    <property type="entry name" value="GH"/>
</dbReference>
<keyword evidence="6 10" id="KW-0328">Glycosyltransferase</keyword>
<dbReference type="PANTHER" id="PTHR43651">
    <property type="entry name" value="1,4-ALPHA-GLUCAN-BRANCHING ENZYME"/>
    <property type="match status" value="1"/>
</dbReference>
<dbReference type="CDD" id="cd02855">
    <property type="entry name" value="E_set_GBE_prok_N"/>
    <property type="match status" value="1"/>
</dbReference>
<dbReference type="NCBIfam" id="NF003811">
    <property type="entry name" value="PRK05402.1"/>
    <property type="match status" value="1"/>
</dbReference>
<dbReference type="CDD" id="cd11322">
    <property type="entry name" value="AmyAc_Glg_BE"/>
    <property type="match status" value="1"/>
</dbReference>
<dbReference type="Gene3D" id="2.60.40.1180">
    <property type="entry name" value="Golgi alpha-mannosidase II"/>
    <property type="match status" value="1"/>
</dbReference>
<organism evidence="13 14">
    <name type="scientific">Alkalimonas amylolytica</name>
    <dbReference type="NCBI Taxonomy" id="152573"/>
    <lineage>
        <taxon>Bacteria</taxon>
        <taxon>Pseudomonadati</taxon>
        <taxon>Pseudomonadota</taxon>
        <taxon>Gammaproteobacteria</taxon>
        <taxon>Alkalimonas</taxon>
    </lineage>
</organism>
<evidence type="ECO:0000256" key="3">
    <source>
        <dbReference type="ARBA" id="ARBA00004964"/>
    </source>
</evidence>
<dbReference type="FunFam" id="3.20.20.80:FF:000003">
    <property type="entry name" value="1,4-alpha-glucan branching enzyme GlgB"/>
    <property type="match status" value="1"/>
</dbReference>
<dbReference type="GO" id="GO:0004553">
    <property type="term" value="F:hydrolase activity, hydrolyzing O-glycosyl compounds"/>
    <property type="evidence" value="ECO:0007669"/>
    <property type="project" value="InterPro"/>
</dbReference>
<dbReference type="InterPro" id="IPR006048">
    <property type="entry name" value="A-amylase/branching_C"/>
</dbReference>
<dbReference type="SUPFAM" id="SSF81296">
    <property type="entry name" value="E set domains"/>
    <property type="match status" value="2"/>
</dbReference>
<dbReference type="GO" id="GO:0005829">
    <property type="term" value="C:cytosol"/>
    <property type="evidence" value="ECO:0007669"/>
    <property type="project" value="TreeGrafter"/>
</dbReference>
<feature type="active site" description="Proton donor" evidence="10 11">
    <location>
        <position position="466"/>
    </location>
</feature>
<evidence type="ECO:0000256" key="4">
    <source>
        <dbReference type="ARBA" id="ARBA00009000"/>
    </source>
</evidence>
<evidence type="ECO:0000256" key="7">
    <source>
        <dbReference type="ARBA" id="ARBA00022679"/>
    </source>
</evidence>
<evidence type="ECO:0000256" key="8">
    <source>
        <dbReference type="ARBA" id="ARBA00023056"/>
    </source>
</evidence>
<dbReference type="InterPro" id="IPR044143">
    <property type="entry name" value="GlgB_N_E_set_prok"/>
</dbReference>
<evidence type="ECO:0000256" key="6">
    <source>
        <dbReference type="ARBA" id="ARBA00022676"/>
    </source>
</evidence>
<evidence type="ECO:0000256" key="2">
    <source>
        <dbReference type="ARBA" id="ARBA00002953"/>
    </source>
</evidence>
<dbReference type="PIRSF" id="PIRSF000463">
    <property type="entry name" value="GlgB"/>
    <property type="match status" value="1"/>
</dbReference>
<evidence type="ECO:0000256" key="10">
    <source>
        <dbReference type="HAMAP-Rule" id="MF_00685"/>
    </source>
</evidence>
<dbReference type="GO" id="GO:0003844">
    <property type="term" value="F:1,4-alpha-glucan branching enzyme activity"/>
    <property type="evidence" value="ECO:0007669"/>
    <property type="project" value="UniProtKB-UniRule"/>
</dbReference>
<dbReference type="SUPFAM" id="SSF51445">
    <property type="entry name" value="(Trans)glycosidases"/>
    <property type="match status" value="1"/>
</dbReference>
<comment type="function">
    <text evidence="2 10">Catalyzes the formation of the alpha-1,6-glucosidic linkages in glycogen by scission of a 1,4-alpha-linked oligosaccharide from growing alpha-1,4-glucan chains and the subsequent attachment of the oligosaccharide to the alpha-1,6 position.</text>
</comment>
<dbReference type="Pfam" id="PF00128">
    <property type="entry name" value="Alpha-amylase"/>
    <property type="match status" value="1"/>
</dbReference>
<accession>A0A1H4FYV0</accession>
<comment type="pathway">
    <text evidence="3 10">Glycan biosynthesis; glycogen biosynthesis.</text>
</comment>
<dbReference type="InterPro" id="IPR037439">
    <property type="entry name" value="Branching_enzy"/>
</dbReference>
<dbReference type="InterPro" id="IPR013780">
    <property type="entry name" value="Glyco_hydro_b"/>
</dbReference>
<keyword evidence="8 10" id="KW-0320">Glycogen biosynthesis</keyword>
<evidence type="ECO:0000256" key="5">
    <source>
        <dbReference type="ARBA" id="ARBA00022600"/>
    </source>
</evidence>